<evidence type="ECO:0000256" key="6">
    <source>
        <dbReference type="PIRSR" id="PIRSR000463-1"/>
    </source>
</evidence>
<name>A0A212KYH5_9BACT</name>
<dbReference type="Pfam" id="PF00128">
    <property type="entry name" value="Alpha-amylase"/>
    <property type="match status" value="1"/>
</dbReference>
<dbReference type="GO" id="GO:0043169">
    <property type="term" value="F:cation binding"/>
    <property type="evidence" value="ECO:0007669"/>
    <property type="project" value="InterPro"/>
</dbReference>
<keyword evidence="4" id="KW-0808">Transferase</keyword>
<dbReference type="InterPro" id="IPR054169">
    <property type="entry name" value="GlgB_N"/>
</dbReference>
<dbReference type="GO" id="GO:0005978">
    <property type="term" value="P:glycogen biosynthetic process"/>
    <property type="evidence" value="ECO:0007669"/>
    <property type="project" value="InterPro"/>
</dbReference>
<dbReference type="InterPro" id="IPR013780">
    <property type="entry name" value="Glyco_hydro_b"/>
</dbReference>
<feature type="active site" description="Nucleophile" evidence="6">
    <location>
        <position position="342"/>
    </location>
</feature>
<dbReference type="SUPFAM" id="SSF51445">
    <property type="entry name" value="(Trans)glycosidases"/>
    <property type="match status" value="1"/>
</dbReference>
<dbReference type="SUPFAM" id="SSF81296">
    <property type="entry name" value="E set domains"/>
    <property type="match status" value="1"/>
</dbReference>
<dbReference type="Gene3D" id="2.60.40.1180">
    <property type="entry name" value="Golgi alpha-mannosidase II"/>
    <property type="match status" value="1"/>
</dbReference>
<evidence type="ECO:0000256" key="4">
    <source>
        <dbReference type="ARBA" id="ARBA00022679"/>
    </source>
</evidence>
<dbReference type="Pfam" id="PF02806">
    <property type="entry name" value="Alpha-amylase_C"/>
    <property type="match status" value="1"/>
</dbReference>
<evidence type="ECO:0000313" key="8">
    <source>
        <dbReference type="EMBL" id="SCM70361.1"/>
    </source>
</evidence>
<dbReference type="EMBL" id="FMJC01000001">
    <property type="protein sequence ID" value="SCM70361.1"/>
    <property type="molecule type" value="Genomic_DNA"/>
</dbReference>
<evidence type="ECO:0000256" key="2">
    <source>
        <dbReference type="ARBA" id="ARBA00009000"/>
    </source>
</evidence>
<comment type="catalytic activity">
    <reaction evidence="1">
        <text>Transfers a segment of a (1-&gt;4)-alpha-D-glucan chain to a primary hydroxy group in a similar glucan chain.</text>
        <dbReference type="EC" id="2.4.1.18"/>
    </reaction>
</comment>
<dbReference type="InterPro" id="IPR037439">
    <property type="entry name" value="Branching_enzy"/>
</dbReference>
<dbReference type="AlphaFoldDB" id="A0A212KYH5"/>
<dbReference type="RefSeq" id="WP_179979264.1">
    <property type="nucleotide sequence ID" value="NZ_LT608333.1"/>
</dbReference>
<evidence type="ECO:0000256" key="5">
    <source>
        <dbReference type="ARBA" id="ARBA00023277"/>
    </source>
</evidence>
<dbReference type="EC" id="2.4.1.18" evidence="3"/>
<dbReference type="GO" id="GO:0005737">
    <property type="term" value="C:cytoplasm"/>
    <property type="evidence" value="ECO:0007669"/>
    <property type="project" value="TreeGrafter"/>
</dbReference>
<dbReference type="Gene3D" id="2.60.40.10">
    <property type="entry name" value="Immunoglobulins"/>
    <property type="match status" value="1"/>
</dbReference>
<evidence type="ECO:0000256" key="1">
    <source>
        <dbReference type="ARBA" id="ARBA00000826"/>
    </source>
</evidence>
<dbReference type="Gene3D" id="3.20.20.80">
    <property type="entry name" value="Glycosidases"/>
    <property type="match status" value="1"/>
</dbReference>
<dbReference type="GO" id="GO:0003844">
    <property type="term" value="F:1,4-alpha-glucan branching enzyme activity"/>
    <property type="evidence" value="ECO:0007669"/>
    <property type="project" value="UniProtKB-EC"/>
</dbReference>
<dbReference type="Pfam" id="PF22019">
    <property type="entry name" value="GlgB_N"/>
    <property type="match status" value="1"/>
</dbReference>
<sequence length="677" mass="78406">MTLNFPQNPLQDPELESYRSFLLSRSDRFTTEMERIQSLHSSLRSYANLHATLGAHEAKDASGQPVWRLREYMPNADAVWLTTDKLNFQRHARYQYQRVKDGFFELVLPQDALQHGTYMELRVQADGGTDEDPQTRALRRVPAFAQWVEQDKTMPGQWCARLWQPDTPFRFRHRRPRLEAFPRIYEAHVGMAQPALNRSADSVGSYASFTRHILPRIRECGYTVVQLMGILEHPLYRSFGYQVSSYFAPSSRYGTPDEFKALVDAAHGLGLAIVLDIPHGHTCPNTEQGLAQYDGSNYFFTSQLNQWGTPSFDFSQEMARRFLLSNCRYWLEEFRVDGFRFDAVGNILYRDHGRDDDFIHVSHCFYDRVGLPRTDEDGELYLCLANTLIHQLCPSALSIAEEFSGMPGLTCQPQDGGLGFDYRFAMGIPDYWAKCIEEPRDMGSLWYEMTNYRPYDRTISYVECHDQCINGDDAMIWRLLGNRMHSHMSVFTDDWHVSRGLAFYRLMRLITLATADAGYLNFMGNEFGHPEWLDAEAYAHRQWQLADAQDLRYSLLAAWDKAQMLTLVRPHLESFCQKPIFRFIHEEKRLLAFERGQLLFVFNFHELEAQKSLTFAVTPGKYVEMMSSDEKRFGGHGNLDTEGQVTEHFTTPLPDRQEADIHLYLPPLVGLALIRQK</sequence>
<protein>
    <recommendedName>
        <fullName evidence="3">1,4-alpha-glucan branching enzyme</fullName>
        <ecNumber evidence="3">2.4.1.18</ecNumber>
    </recommendedName>
</protein>
<dbReference type="InterPro" id="IPR013783">
    <property type="entry name" value="Ig-like_fold"/>
</dbReference>
<dbReference type="InterPro" id="IPR006048">
    <property type="entry name" value="A-amylase/branching_C"/>
</dbReference>
<dbReference type="PIRSF" id="PIRSF000463">
    <property type="entry name" value="GlgB"/>
    <property type="match status" value="1"/>
</dbReference>
<proteinExistence type="inferred from homology"/>
<dbReference type="InterPro" id="IPR017853">
    <property type="entry name" value="GH"/>
</dbReference>
<organism evidence="8">
    <name type="scientific">uncultured Desulfovibrio sp</name>
    <dbReference type="NCBI Taxonomy" id="167968"/>
    <lineage>
        <taxon>Bacteria</taxon>
        <taxon>Pseudomonadati</taxon>
        <taxon>Thermodesulfobacteriota</taxon>
        <taxon>Desulfovibrionia</taxon>
        <taxon>Desulfovibrionales</taxon>
        <taxon>Desulfovibrionaceae</taxon>
        <taxon>Desulfovibrio</taxon>
        <taxon>environmental samples</taxon>
    </lineage>
</organism>
<accession>A0A212KYH5</accession>
<dbReference type="SMART" id="SM00642">
    <property type="entry name" value="Aamy"/>
    <property type="match status" value="1"/>
</dbReference>
<gene>
    <name evidence="8" type="ORF">KL86DES1_10358</name>
</gene>
<comment type="similarity">
    <text evidence="2">Belongs to the glycosyl hydrolase 13 family. GlgB subfamily.</text>
</comment>
<evidence type="ECO:0000256" key="3">
    <source>
        <dbReference type="ARBA" id="ARBA00012541"/>
    </source>
</evidence>
<feature type="domain" description="Glycosyl hydrolase family 13 catalytic" evidence="7">
    <location>
        <begin position="179"/>
        <end position="563"/>
    </location>
</feature>
<dbReference type="InterPro" id="IPR014756">
    <property type="entry name" value="Ig_E-set"/>
</dbReference>
<dbReference type="PANTHER" id="PTHR43651">
    <property type="entry name" value="1,4-ALPHA-GLUCAN-BRANCHING ENZYME"/>
    <property type="match status" value="1"/>
</dbReference>
<feature type="active site" description="Proton donor" evidence="6">
    <location>
        <position position="401"/>
    </location>
</feature>
<evidence type="ECO:0000259" key="7">
    <source>
        <dbReference type="SMART" id="SM00642"/>
    </source>
</evidence>
<keyword evidence="5" id="KW-0119">Carbohydrate metabolism</keyword>
<reference evidence="8" key="1">
    <citation type="submission" date="2016-08" db="EMBL/GenBank/DDBJ databases">
        <authorList>
            <person name="Seilhamer J.J."/>
        </authorList>
    </citation>
    <scope>NUCLEOTIDE SEQUENCE</scope>
    <source>
        <strain evidence="8">86-1</strain>
    </source>
</reference>
<dbReference type="InterPro" id="IPR006047">
    <property type="entry name" value="GH13_cat_dom"/>
</dbReference>
<dbReference type="PANTHER" id="PTHR43651:SF3">
    <property type="entry name" value="1,4-ALPHA-GLUCAN-BRANCHING ENZYME"/>
    <property type="match status" value="1"/>
</dbReference>
<dbReference type="SUPFAM" id="SSF51011">
    <property type="entry name" value="Glycosyl hydrolase domain"/>
    <property type="match status" value="1"/>
</dbReference>